<protein>
    <submittedName>
        <fullName evidence="3 4">Uncharacterized protein</fullName>
    </submittedName>
</protein>
<dbReference type="EMBL" id="CM001220">
    <property type="protein sequence ID" value="KEH29684.1"/>
    <property type="molecule type" value="Genomic_DNA"/>
</dbReference>
<dbReference type="Proteomes" id="UP000002051">
    <property type="component" value="Chromosome 4"/>
</dbReference>
<gene>
    <name evidence="3" type="ordered locus">MTR_4g048330</name>
</gene>
<dbReference type="Pfam" id="PF14244">
    <property type="entry name" value="Retrotran_gag_3"/>
    <property type="match status" value="1"/>
</dbReference>
<name>A0A072UIU5_MEDTR</name>
<dbReference type="EnsemblPlants" id="KEH29684">
    <property type="protein sequence ID" value="KEH29684"/>
    <property type="gene ID" value="MTR_4g048330"/>
</dbReference>
<dbReference type="PANTHER" id="PTHR34222">
    <property type="entry name" value="GAG_PRE-INTEGRS DOMAIN-CONTAINING PROTEIN"/>
    <property type="match status" value="1"/>
</dbReference>
<reference evidence="3 5" key="2">
    <citation type="journal article" date="2014" name="BMC Genomics">
        <title>An improved genome release (version Mt4.0) for the model legume Medicago truncatula.</title>
        <authorList>
            <person name="Tang H."/>
            <person name="Krishnakumar V."/>
            <person name="Bidwell S."/>
            <person name="Rosen B."/>
            <person name="Chan A."/>
            <person name="Zhou S."/>
            <person name="Gentzbittel L."/>
            <person name="Childs K.L."/>
            <person name="Yandell M."/>
            <person name="Gundlach H."/>
            <person name="Mayer K.F."/>
            <person name="Schwartz D.C."/>
            <person name="Town C.D."/>
        </authorList>
    </citation>
    <scope>GENOME REANNOTATION</scope>
    <source>
        <strain evidence="3">A17</strain>
        <strain evidence="4 5">cv. Jemalong A17</strain>
    </source>
</reference>
<reference evidence="3 5" key="1">
    <citation type="journal article" date="2011" name="Nature">
        <title>The Medicago genome provides insight into the evolution of rhizobial symbioses.</title>
        <authorList>
            <person name="Young N.D."/>
            <person name="Debelle F."/>
            <person name="Oldroyd G.E."/>
            <person name="Geurts R."/>
            <person name="Cannon S.B."/>
            <person name="Udvardi M.K."/>
            <person name="Benedito V.A."/>
            <person name="Mayer K.F."/>
            <person name="Gouzy J."/>
            <person name="Schoof H."/>
            <person name="Van de Peer Y."/>
            <person name="Proost S."/>
            <person name="Cook D.R."/>
            <person name="Meyers B.C."/>
            <person name="Spannagl M."/>
            <person name="Cheung F."/>
            <person name="De Mita S."/>
            <person name="Krishnakumar V."/>
            <person name="Gundlach H."/>
            <person name="Zhou S."/>
            <person name="Mudge J."/>
            <person name="Bharti A.K."/>
            <person name="Murray J.D."/>
            <person name="Naoumkina M.A."/>
            <person name="Rosen B."/>
            <person name="Silverstein K.A."/>
            <person name="Tang H."/>
            <person name="Rombauts S."/>
            <person name="Zhao P.X."/>
            <person name="Zhou P."/>
            <person name="Barbe V."/>
            <person name="Bardou P."/>
            <person name="Bechner M."/>
            <person name="Bellec A."/>
            <person name="Berger A."/>
            <person name="Berges H."/>
            <person name="Bidwell S."/>
            <person name="Bisseling T."/>
            <person name="Choisne N."/>
            <person name="Couloux A."/>
            <person name="Denny R."/>
            <person name="Deshpande S."/>
            <person name="Dai X."/>
            <person name="Doyle J.J."/>
            <person name="Dudez A.M."/>
            <person name="Farmer A.D."/>
            <person name="Fouteau S."/>
            <person name="Franken C."/>
            <person name="Gibelin C."/>
            <person name="Gish J."/>
            <person name="Goldstein S."/>
            <person name="Gonzalez A.J."/>
            <person name="Green P.J."/>
            <person name="Hallab A."/>
            <person name="Hartog M."/>
            <person name="Hua A."/>
            <person name="Humphray S.J."/>
            <person name="Jeong D.H."/>
            <person name="Jing Y."/>
            <person name="Jocker A."/>
            <person name="Kenton S.M."/>
            <person name="Kim D.J."/>
            <person name="Klee K."/>
            <person name="Lai H."/>
            <person name="Lang C."/>
            <person name="Lin S."/>
            <person name="Macmil S.L."/>
            <person name="Magdelenat G."/>
            <person name="Matthews L."/>
            <person name="McCorrison J."/>
            <person name="Monaghan E.L."/>
            <person name="Mun J.H."/>
            <person name="Najar F.Z."/>
            <person name="Nicholson C."/>
            <person name="Noirot C."/>
            <person name="O'Bleness M."/>
            <person name="Paule C.R."/>
            <person name="Poulain J."/>
            <person name="Prion F."/>
            <person name="Qin B."/>
            <person name="Qu C."/>
            <person name="Retzel E.F."/>
            <person name="Riddle C."/>
            <person name="Sallet E."/>
            <person name="Samain S."/>
            <person name="Samson N."/>
            <person name="Sanders I."/>
            <person name="Saurat O."/>
            <person name="Scarpelli C."/>
            <person name="Schiex T."/>
            <person name="Segurens B."/>
            <person name="Severin A.J."/>
            <person name="Sherrier D.J."/>
            <person name="Shi R."/>
            <person name="Sims S."/>
            <person name="Singer S.R."/>
            <person name="Sinharoy S."/>
            <person name="Sterck L."/>
            <person name="Viollet A."/>
            <person name="Wang B.B."/>
            <person name="Wang K."/>
            <person name="Wang M."/>
            <person name="Wang X."/>
            <person name="Warfsmann J."/>
            <person name="Weissenbach J."/>
            <person name="White D.D."/>
            <person name="White J.D."/>
            <person name="Wiley G.B."/>
            <person name="Wincker P."/>
            <person name="Xing Y."/>
            <person name="Yang L."/>
            <person name="Yao Z."/>
            <person name="Ying F."/>
            <person name="Zhai J."/>
            <person name="Zhou L."/>
            <person name="Zuber A."/>
            <person name="Denarie J."/>
            <person name="Dixon R.A."/>
            <person name="May G.D."/>
            <person name="Schwartz D.C."/>
            <person name="Rogers J."/>
            <person name="Quetier F."/>
            <person name="Town C.D."/>
            <person name="Roe B.A."/>
        </authorList>
    </citation>
    <scope>NUCLEOTIDE SEQUENCE [LARGE SCALE GENOMIC DNA]</scope>
    <source>
        <strain evidence="3">A17</strain>
        <strain evidence="4 5">cv. Jemalong A17</strain>
    </source>
</reference>
<evidence type="ECO:0000259" key="2">
    <source>
        <dbReference type="Pfam" id="PF22936"/>
    </source>
</evidence>
<reference evidence="4" key="3">
    <citation type="submission" date="2015-04" db="UniProtKB">
        <authorList>
            <consortium name="EnsemblPlants"/>
        </authorList>
    </citation>
    <scope>IDENTIFICATION</scope>
    <source>
        <strain evidence="4">cv. Jemalong A17</strain>
    </source>
</reference>
<keyword evidence="5" id="KW-1185">Reference proteome</keyword>
<evidence type="ECO:0000313" key="5">
    <source>
        <dbReference type="Proteomes" id="UP000002051"/>
    </source>
</evidence>
<feature type="domain" description="Retrotransposon Copia-like N-terminal" evidence="1">
    <location>
        <begin position="22"/>
        <end position="57"/>
    </location>
</feature>
<dbReference type="HOGENOM" id="CLU_651118_0_0_1"/>
<organism evidence="3 5">
    <name type="scientific">Medicago truncatula</name>
    <name type="common">Barrel medic</name>
    <name type="synonym">Medicago tribuloides</name>
    <dbReference type="NCBI Taxonomy" id="3880"/>
    <lineage>
        <taxon>Eukaryota</taxon>
        <taxon>Viridiplantae</taxon>
        <taxon>Streptophyta</taxon>
        <taxon>Embryophyta</taxon>
        <taxon>Tracheophyta</taxon>
        <taxon>Spermatophyta</taxon>
        <taxon>Magnoliopsida</taxon>
        <taxon>eudicotyledons</taxon>
        <taxon>Gunneridae</taxon>
        <taxon>Pentapetalae</taxon>
        <taxon>rosids</taxon>
        <taxon>fabids</taxon>
        <taxon>Fabales</taxon>
        <taxon>Fabaceae</taxon>
        <taxon>Papilionoideae</taxon>
        <taxon>50 kb inversion clade</taxon>
        <taxon>NPAAA clade</taxon>
        <taxon>Hologalegina</taxon>
        <taxon>IRL clade</taxon>
        <taxon>Trifolieae</taxon>
        <taxon>Medicago</taxon>
    </lineage>
</organism>
<dbReference type="PaxDb" id="3880-AET02527"/>
<dbReference type="InterPro" id="IPR054722">
    <property type="entry name" value="PolX-like_BBD"/>
</dbReference>
<evidence type="ECO:0000313" key="4">
    <source>
        <dbReference type="EnsemblPlants" id="KEH29684"/>
    </source>
</evidence>
<dbReference type="Pfam" id="PF22936">
    <property type="entry name" value="Pol_BBD"/>
    <property type="match status" value="1"/>
</dbReference>
<evidence type="ECO:0000259" key="1">
    <source>
        <dbReference type="Pfam" id="PF14244"/>
    </source>
</evidence>
<evidence type="ECO:0000313" key="3">
    <source>
        <dbReference type="EMBL" id="KEH29684.1"/>
    </source>
</evidence>
<accession>A0A072UIU5</accession>
<proteinExistence type="predicted"/>
<dbReference type="PANTHER" id="PTHR34222:SF99">
    <property type="entry name" value="PROTEIN, PUTATIVE-RELATED"/>
    <property type="match status" value="1"/>
</dbReference>
<dbReference type="AlphaFoldDB" id="A0A072UIU5"/>
<dbReference type="InterPro" id="IPR029472">
    <property type="entry name" value="Copia-like_N"/>
</dbReference>
<feature type="domain" description="Retrovirus-related Pol polyprotein from transposon TNT 1-94-like beta-barrel" evidence="2">
    <location>
        <begin position="320"/>
        <end position="391"/>
    </location>
</feature>
<sequence>MPPRQAPIIVQQANTDSVFYVHPSEGPNSVAVTPLLTDSNYLAWSRSMKRALGAKNNFKNSSLRLIEFVLLLFVLQSTILNKMKSLWEELNSHRPMHVCTCPYPCRCESMRAAREFRMEDQVIQFLTGLHDNFSVVKTQVLLMDPLPSINKVYSMVVQEESNNTAPPPISIEDSSILVNALDARKLYGRGKSPSGYSQSKNTSRYCTFCHRNNHTVDFCYQKHGYPNANKSLAASNVVTTESSTDSQSIGEGSSSISQTGLTQEQYVHLVSLLQQSSLVSPASTSNPVSTNHIVSSTASHSVSGINTVISCSLNAQSNYWLIDLGANEHICCSLSLLHSFHKIKPMNVILPNGTSVIVHYAGTAIFSRTFHITNVLYSPHFKVNLISFFALIQVLSYEKMIGLGSLVDGLYRLDTASCSQKP</sequence>